<dbReference type="AlphaFoldDB" id="A0A1G1TEN9"/>
<name>A0A1G1TEN9_9BACT</name>
<evidence type="ECO:0008006" key="3">
    <source>
        <dbReference type="Google" id="ProtNLM"/>
    </source>
</evidence>
<proteinExistence type="predicted"/>
<evidence type="ECO:0000313" key="2">
    <source>
        <dbReference type="Proteomes" id="UP000176294"/>
    </source>
</evidence>
<sequence length="156" mass="16634">MPRPITPFALPSADQAVLEKFTRTGRRPVRAVRRAQALLALATGIGQQAAGQAVGLSRQAVSKVRRRYAEAGWQAALAEAPRSGGPRRFDGPQRAARTALACTPAPVGHSRWTLRLLADKAVELALVETISHETVSQVLKKTSCSRTASSTGAWGQ</sequence>
<organism evidence="1 2">
    <name type="scientific">Hymenobacter lapidarius</name>
    <dbReference type="NCBI Taxonomy" id="1908237"/>
    <lineage>
        <taxon>Bacteria</taxon>
        <taxon>Pseudomonadati</taxon>
        <taxon>Bacteroidota</taxon>
        <taxon>Cytophagia</taxon>
        <taxon>Cytophagales</taxon>
        <taxon>Hymenobacteraceae</taxon>
        <taxon>Hymenobacter</taxon>
    </lineage>
</organism>
<evidence type="ECO:0000313" key="1">
    <source>
        <dbReference type="EMBL" id="OGX89353.1"/>
    </source>
</evidence>
<dbReference type="SUPFAM" id="SSF46689">
    <property type="entry name" value="Homeodomain-like"/>
    <property type="match status" value="1"/>
</dbReference>
<dbReference type="Pfam" id="PF13565">
    <property type="entry name" value="HTH_32"/>
    <property type="match status" value="1"/>
</dbReference>
<dbReference type="RefSeq" id="WP_070724370.1">
    <property type="nucleotide sequence ID" value="NZ_MDZB01000024.1"/>
</dbReference>
<dbReference type="STRING" id="1908237.BEN47_19740"/>
<reference evidence="1 2" key="1">
    <citation type="submission" date="2016-08" db="EMBL/GenBank/DDBJ databases">
        <title>Hymenobacter coccineus sp. nov., Hymenobacter lapidarius sp. nov. and Hymenobacter glacialis sp. nov., isolated from Antarctic soil.</title>
        <authorList>
            <person name="Sedlacek I."/>
            <person name="Kralova S."/>
            <person name="Kyrova K."/>
            <person name="Maslanova I."/>
            <person name="Stankova E."/>
            <person name="Vrbovska V."/>
            <person name="Nemec M."/>
            <person name="Bartak M."/>
            <person name="Svec P."/>
            <person name="Busse H.-J."/>
            <person name="Pantucek R."/>
        </authorList>
    </citation>
    <scope>NUCLEOTIDE SEQUENCE [LARGE SCALE GENOMIC DNA]</scope>
    <source>
        <strain evidence="1 2">CCM 8643</strain>
    </source>
</reference>
<protein>
    <recommendedName>
        <fullName evidence="3">Transposase</fullName>
    </recommendedName>
</protein>
<dbReference type="InterPro" id="IPR009057">
    <property type="entry name" value="Homeodomain-like_sf"/>
</dbReference>
<dbReference type="Proteomes" id="UP000176294">
    <property type="component" value="Unassembled WGS sequence"/>
</dbReference>
<keyword evidence="2" id="KW-1185">Reference proteome</keyword>
<comment type="caution">
    <text evidence="1">The sequence shown here is derived from an EMBL/GenBank/DDBJ whole genome shotgun (WGS) entry which is preliminary data.</text>
</comment>
<gene>
    <name evidence="1" type="ORF">BEN47_19740</name>
</gene>
<dbReference type="EMBL" id="MDZB01000024">
    <property type="protein sequence ID" value="OGX89353.1"/>
    <property type="molecule type" value="Genomic_DNA"/>
</dbReference>
<accession>A0A1G1TEN9</accession>
<dbReference type="OrthoDB" id="1128828at2"/>